<proteinExistence type="predicted"/>
<dbReference type="HOGENOM" id="CLU_056776_6_0_1"/>
<evidence type="ECO:0000256" key="4">
    <source>
        <dbReference type="SAM" id="MobiDB-lite"/>
    </source>
</evidence>
<organism evidence="6 7">
    <name type="scientific">Pseudozyma flocculosa PF-1</name>
    <dbReference type="NCBI Taxonomy" id="1277687"/>
    <lineage>
        <taxon>Eukaryota</taxon>
        <taxon>Fungi</taxon>
        <taxon>Dikarya</taxon>
        <taxon>Basidiomycota</taxon>
        <taxon>Ustilaginomycotina</taxon>
        <taxon>Ustilaginomycetes</taxon>
        <taxon>Ustilaginales</taxon>
        <taxon>Ustilaginaceae</taxon>
        <taxon>Pseudozyma</taxon>
    </lineage>
</organism>
<reference evidence="6 7" key="1">
    <citation type="journal article" date="2013" name="Plant Cell">
        <title>The transition from a phytopathogenic smut ancestor to an anamorphic biocontrol agent deciphered by comparative whole-genome analysis.</title>
        <authorList>
            <person name="Lefebvre F."/>
            <person name="Joly D.L."/>
            <person name="Labbe C."/>
            <person name="Teichmann B."/>
            <person name="Linning R."/>
            <person name="Belzile F."/>
            <person name="Bakkeren G."/>
            <person name="Belanger R.R."/>
        </authorList>
    </citation>
    <scope>NUCLEOTIDE SEQUENCE [LARGE SCALE GENOMIC DNA]</scope>
    <source>
        <strain evidence="6 7">PF-1</strain>
    </source>
</reference>
<dbReference type="InterPro" id="IPR001310">
    <property type="entry name" value="Histidine_triad_HIT"/>
</dbReference>
<dbReference type="InterPro" id="IPR011146">
    <property type="entry name" value="HIT-like"/>
</dbReference>
<sequence>MTTHTLAQFNASKSLPSAPLSSMDESCAFCRIVSRSLPAHVVYEDESTLAFLDILPLRRGHTLVIPKAHVPTLSQLSPHQAATLAQSLVCVSAAVGRAMGDDRLQVITNQIYAQIVPHVHFHIVPAPPLPSSSSAQGKATATKSTNPMSLMGLGHGREELDDDDAEHLVKLIRHHIDHPPSSDDASDGKAKL</sequence>
<evidence type="ECO:0000256" key="2">
    <source>
        <dbReference type="PIRSR" id="PIRSR601310-3"/>
    </source>
</evidence>
<feature type="compositionally biased region" description="Basic and acidic residues" evidence="4">
    <location>
        <begin position="177"/>
        <end position="192"/>
    </location>
</feature>
<dbReference type="OrthoDB" id="672793at2759"/>
<dbReference type="GO" id="GO:0009117">
    <property type="term" value="P:nucleotide metabolic process"/>
    <property type="evidence" value="ECO:0007669"/>
    <property type="project" value="TreeGrafter"/>
</dbReference>
<accession>A0A061HF18</accession>
<dbReference type="SUPFAM" id="SSF54197">
    <property type="entry name" value="HIT-like"/>
    <property type="match status" value="1"/>
</dbReference>
<dbReference type="Pfam" id="PF01230">
    <property type="entry name" value="HIT"/>
    <property type="match status" value="1"/>
</dbReference>
<dbReference type="PROSITE" id="PS51084">
    <property type="entry name" value="HIT_2"/>
    <property type="match status" value="1"/>
</dbReference>
<dbReference type="AlphaFoldDB" id="A0A061HF18"/>
<dbReference type="GeneID" id="19317108"/>
<dbReference type="GO" id="GO:0003824">
    <property type="term" value="F:catalytic activity"/>
    <property type="evidence" value="ECO:0007669"/>
    <property type="project" value="InterPro"/>
</dbReference>
<evidence type="ECO:0000256" key="1">
    <source>
        <dbReference type="PIRSR" id="PIRSR601310-1"/>
    </source>
</evidence>
<name>A0A061HF18_9BASI</name>
<evidence type="ECO:0000256" key="3">
    <source>
        <dbReference type="PROSITE-ProRule" id="PRU00464"/>
    </source>
</evidence>
<evidence type="ECO:0000313" key="7">
    <source>
        <dbReference type="Proteomes" id="UP000053664"/>
    </source>
</evidence>
<dbReference type="PANTHER" id="PTHR46648:SF1">
    <property type="entry name" value="ADENOSINE 5'-MONOPHOSPHORAMIDASE HNT1"/>
    <property type="match status" value="1"/>
</dbReference>
<feature type="active site" description="Tele-AMP-histidine intermediate" evidence="1">
    <location>
        <position position="120"/>
    </location>
</feature>
<dbReference type="Proteomes" id="UP000053664">
    <property type="component" value="Unassembled WGS sequence"/>
</dbReference>
<protein>
    <recommendedName>
        <fullName evidence="5">HIT domain-containing protein</fullName>
    </recommendedName>
</protein>
<feature type="domain" description="HIT" evidence="5">
    <location>
        <begin position="28"/>
        <end position="135"/>
    </location>
</feature>
<feature type="region of interest" description="Disordered" evidence="4">
    <location>
        <begin position="127"/>
        <end position="158"/>
    </location>
</feature>
<feature type="region of interest" description="Disordered" evidence="4">
    <location>
        <begin position="173"/>
        <end position="192"/>
    </location>
</feature>
<dbReference type="Gene3D" id="3.30.428.10">
    <property type="entry name" value="HIT-like"/>
    <property type="match status" value="1"/>
</dbReference>
<dbReference type="PRINTS" id="PR00332">
    <property type="entry name" value="HISTRIAD"/>
</dbReference>
<feature type="compositionally biased region" description="Polar residues" evidence="4">
    <location>
        <begin position="136"/>
        <end position="148"/>
    </location>
</feature>
<gene>
    <name evidence="6" type="ORF">PFL1_02996</name>
</gene>
<dbReference type="eggNOG" id="KOG3275">
    <property type="taxonomic scope" value="Eukaryota"/>
</dbReference>
<dbReference type="PANTHER" id="PTHR46648">
    <property type="entry name" value="HIT FAMILY PROTEIN 1"/>
    <property type="match status" value="1"/>
</dbReference>
<evidence type="ECO:0000259" key="5">
    <source>
        <dbReference type="PROSITE" id="PS51084"/>
    </source>
</evidence>
<dbReference type="RefSeq" id="XP_007878704.1">
    <property type="nucleotide sequence ID" value="XM_007880513.1"/>
</dbReference>
<dbReference type="EMBL" id="KE361631">
    <property type="protein sequence ID" value="EPQ29241.1"/>
    <property type="molecule type" value="Genomic_DNA"/>
</dbReference>
<feature type="short sequence motif" description="Histidine triad motif" evidence="2 3">
    <location>
        <begin position="118"/>
        <end position="122"/>
    </location>
</feature>
<dbReference type="InterPro" id="IPR036265">
    <property type="entry name" value="HIT-like_sf"/>
</dbReference>
<evidence type="ECO:0000313" key="6">
    <source>
        <dbReference type="EMBL" id="EPQ29241.1"/>
    </source>
</evidence>
<dbReference type="KEGG" id="pfp:PFL1_02996"/>